<accession>A0A7S1TWQ2</accession>
<organism evidence="1">
    <name type="scientific">Phaeomonas parva</name>
    <dbReference type="NCBI Taxonomy" id="124430"/>
    <lineage>
        <taxon>Eukaryota</taxon>
        <taxon>Sar</taxon>
        <taxon>Stramenopiles</taxon>
        <taxon>Ochrophyta</taxon>
        <taxon>Pinguiophyceae</taxon>
        <taxon>Pinguiochrysidales</taxon>
        <taxon>Pinguiochrysidaceae</taxon>
        <taxon>Phaeomonas</taxon>
    </lineage>
</organism>
<gene>
    <name evidence="1" type="ORF">PPAR1163_LOCUS7351</name>
</gene>
<protein>
    <recommendedName>
        <fullName evidence="2">Glutaredoxin domain-containing protein</fullName>
    </recommendedName>
</protein>
<dbReference type="Gene3D" id="3.40.30.10">
    <property type="entry name" value="Glutaredoxin"/>
    <property type="match status" value="1"/>
</dbReference>
<sequence>MAEEETKVAAEAAGAAEEQAKGKCILLVSSTPHTQAHEKHTARGRAVLQARKIVYEEVDGANEENRELRNELFAISGKRGLYPQFFIAYGGHYFFAGDWEKIESLNEMVELDEATIASIKSADPDFLTLDELFGTCERAA</sequence>
<name>A0A7S1TWQ2_9STRA</name>
<reference evidence="1" key="1">
    <citation type="submission" date="2021-01" db="EMBL/GenBank/DDBJ databases">
        <authorList>
            <person name="Corre E."/>
            <person name="Pelletier E."/>
            <person name="Niang G."/>
            <person name="Scheremetjew M."/>
            <person name="Finn R."/>
            <person name="Kale V."/>
            <person name="Holt S."/>
            <person name="Cochrane G."/>
            <person name="Meng A."/>
            <person name="Brown T."/>
            <person name="Cohen L."/>
        </authorList>
    </citation>
    <scope>NUCLEOTIDE SEQUENCE</scope>
    <source>
        <strain evidence="1">CCMP2877</strain>
    </source>
</reference>
<evidence type="ECO:0008006" key="2">
    <source>
        <dbReference type="Google" id="ProtNLM"/>
    </source>
</evidence>
<dbReference type="AlphaFoldDB" id="A0A7S1TWQ2"/>
<dbReference type="PROSITE" id="PS51354">
    <property type="entry name" value="GLUTAREDOXIN_2"/>
    <property type="match status" value="1"/>
</dbReference>
<evidence type="ECO:0000313" key="1">
    <source>
        <dbReference type="EMBL" id="CAD9248991.1"/>
    </source>
</evidence>
<proteinExistence type="predicted"/>
<dbReference type="EMBL" id="HBGJ01011675">
    <property type="protein sequence ID" value="CAD9248991.1"/>
    <property type="molecule type" value="Transcribed_RNA"/>
</dbReference>